<organism evidence="2 3">
    <name type="scientific">Mycobacterium simulans</name>
    <dbReference type="NCBI Taxonomy" id="627089"/>
    <lineage>
        <taxon>Bacteria</taxon>
        <taxon>Bacillati</taxon>
        <taxon>Actinomycetota</taxon>
        <taxon>Actinomycetes</taxon>
        <taxon>Mycobacteriales</taxon>
        <taxon>Mycobacteriaceae</taxon>
        <taxon>Mycobacterium</taxon>
    </lineage>
</organism>
<dbReference type="EMBL" id="OCTY01000002">
    <property type="protein sequence ID" value="SOJ57420.1"/>
    <property type="molecule type" value="Genomic_DNA"/>
</dbReference>
<dbReference type="Pfam" id="PF00934">
    <property type="entry name" value="PE"/>
    <property type="match status" value="1"/>
</dbReference>
<gene>
    <name evidence="2" type="ORF">MSIMFB_04899</name>
</gene>
<dbReference type="Gene3D" id="1.10.287.850">
    <property type="entry name" value="HP0062-like domain"/>
    <property type="match status" value="1"/>
</dbReference>
<evidence type="ECO:0000313" key="2">
    <source>
        <dbReference type="EMBL" id="SOJ57420.1"/>
    </source>
</evidence>
<dbReference type="AlphaFoldDB" id="A0A7Z7IPI0"/>
<sequence length="165" mass="15916">MSYVSVDPQVFWGAAGDVARIGAQLGAANTAAAVSTTQLVAASADEVSVAIAALFGAHAQQYQVLSAQAAAWHDGFVDALTGAGVAYAGVEATNVSPLQILGQDVLGVINAPTEALLGRPLIGDGANGTAANPNGQAGGLLYGNGGAGYSYIGGATAAAGGAGPF</sequence>
<protein>
    <submittedName>
        <fullName evidence="2">PE-PGRS family protein PE_PGRS16</fullName>
    </submittedName>
</protein>
<dbReference type="InterPro" id="IPR000084">
    <property type="entry name" value="PE-PGRS_N"/>
</dbReference>
<keyword evidence="3" id="KW-1185">Reference proteome</keyword>
<evidence type="ECO:0000313" key="3">
    <source>
        <dbReference type="Proteomes" id="UP000554965"/>
    </source>
</evidence>
<dbReference type="InterPro" id="IPR038332">
    <property type="entry name" value="PPE_sf"/>
</dbReference>
<reference evidence="2 3" key="1">
    <citation type="submission" date="2017-10" db="EMBL/GenBank/DDBJ databases">
        <authorList>
            <consortium name="Urmite Genomes"/>
        </authorList>
    </citation>
    <scope>NUCLEOTIDE SEQUENCE [LARGE SCALE GENOMIC DNA]</scope>
    <source>
        <strain evidence="2 3">FB-527</strain>
    </source>
</reference>
<proteinExistence type="predicted"/>
<evidence type="ECO:0000259" key="1">
    <source>
        <dbReference type="Pfam" id="PF00934"/>
    </source>
</evidence>
<dbReference type="Proteomes" id="UP000554965">
    <property type="component" value="Unassembled WGS sequence"/>
</dbReference>
<feature type="domain" description="PE" evidence="1">
    <location>
        <begin position="4"/>
        <end position="94"/>
    </location>
</feature>
<comment type="caution">
    <text evidence="2">The sequence shown here is derived from an EMBL/GenBank/DDBJ whole genome shotgun (WGS) entry which is preliminary data.</text>
</comment>
<accession>A0A7Z7IPI0</accession>
<name>A0A7Z7IPI0_9MYCO</name>
<dbReference type="SUPFAM" id="SSF140459">
    <property type="entry name" value="PE/PPE dimer-like"/>
    <property type="match status" value="1"/>
</dbReference>